<organism evidence="2 3">
    <name type="scientific">Novymonas esmeraldas</name>
    <dbReference type="NCBI Taxonomy" id="1808958"/>
    <lineage>
        <taxon>Eukaryota</taxon>
        <taxon>Discoba</taxon>
        <taxon>Euglenozoa</taxon>
        <taxon>Kinetoplastea</taxon>
        <taxon>Metakinetoplastina</taxon>
        <taxon>Trypanosomatida</taxon>
        <taxon>Trypanosomatidae</taxon>
        <taxon>Novymonas</taxon>
    </lineage>
</organism>
<dbReference type="EMBL" id="JAECZO010000083">
    <property type="protein sequence ID" value="KAK7196707.1"/>
    <property type="molecule type" value="Genomic_DNA"/>
</dbReference>
<dbReference type="Proteomes" id="UP001430356">
    <property type="component" value="Unassembled WGS sequence"/>
</dbReference>
<dbReference type="Gene3D" id="1.10.1620.20">
    <property type="entry name" value="ATP synthase, F1 complex, epsilon subunit superfamily, mitochondrial"/>
    <property type="match status" value="1"/>
</dbReference>
<dbReference type="SUPFAM" id="SSF48690">
    <property type="entry name" value="Epsilon subunit of mitochondrial F1F0-ATP synthase"/>
    <property type="match status" value="1"/>
</dbReference>
<name>A0AAW0EUC7_9TRYP</name>
<evidence type="ECO:0000313" key="2">
    <source>
        <dbReference type="EMBL" id="KAK7196707.1"/>
    </source>
</evidence>
<dbReference type="GO" id="GO:0005743">
    <property type="term" value="C:mitochondrial inner membrane"/>
    <property type="evidence" value="ECO:0007669"/>
    <property type="project" value="InterPro"/>
</dbReference>
<comment type="caution">
    <text evidence="2">The sequence shown here is derived from an EMBL/GenBank/DDBJ whole genome shotgun (WGS) entry which is preliminary data.</text>
</comment>
<reference evidence="2 3" key="1">
    <citation type="journal article" date="2021" name="MBio">
        <title>A New Model Trypanosomatid, Novymonas esmeraldas: Genomic Perception of Its 'Candidatus Pandoraea novymonadis' Endosymbiont.</title>
        <authorList>
            <person name="Zakharova A."/>
            <person name="Saura A."/>
            <person name="Butenko A."/>
            <person name="Podesvova L."/>
            <person name="Warmusova S."/>
            <person name="Kostygov A.Y."/>
            <person name="Nenarokova A."/>
            <person name="Lukes J."/>
            <person name="Opperdoes F.R."/>
            <person name="Yurchenko V."/>
        </authorList>
    </citation>
    <scope>NUCLEOTIDE SEQUENCE [LARGE SCALE GENOMIC DNA]</scope>
    <source>
        <strain evidence="2 3">E262AT.01</strain>
    </source>
</reference>
<comment type="similarity">
    <text evidence="1">Belongs to the eukaryotic ATPase epsilon family.</text>
</comment>
<evidence type="ECO:0000313" key="3">
    <source>
        <dbReference type="Proteomes" id="UP001430356"/>
    </source>
</evidence>
<dbReference type="GO" id="GO:0046933">
    <property type="term" value="F:proton-transporting ATP synthase activity, rotational mechanism"/>
    <property type="evidence" value="ECO:0007669"/>
    <property type="project" value="InterPro"/>
</dbReference>
<evidence type="ECO:0000256" key="1">
    <source>
        <dbReference type="ARBA" id="ARBA00009502"/>
    </source>
</evidence>
<dbReference type="Pfam" id="PF04627">
    <property type="entry name" value="ATP-synt_Eps"/>
    <property type="match status" value="1"/>
</dbReference>
<keyword evidence="3" id="KW-1185">Reference proteome</keyword>
<dbReference type="InterPro" id="IPR006721">
    <property type="entry name" value="ATP_synth_F1_esu_mt"/>
</dbReference>
<dbReference type="GO" id="GO:0045259">
    <property type="term" value="C:proton-transporting ATP synthase complex"/>
    <property type="evidence" value="ECO:0007669"/>
    <property type="project" value="InterPro"/>
</dbReference>
<protein>
    <submittedName>
        <fullName evidence="2">Mitochondrial ATP synthase epsilon chain</fullName>
    </submittedName>
</protein>
<dbReference type="InterPro" id="IPR036742">
    <property type="entry name" value="ATP_synth_F1_esu_sf_mt"/>
</dbReference>
<sequence>MLRRSVTALSWRDHGISYVKYLNVTTEALHMSTKEKSRAKYARFSTPNYVAVKNDGAGAMEEVKKVPAFTKDY</sequence>
<proteinExistence type="inferred from homology"/>
<accession>A0AAW0EUC7</accession>
<dbReference type="AlphaFoldDB" id="A0AAW0EUC7"/>
<gene>
    <name evidence="2" type="ORF">NESM_000609900</name>
</gene>